<feature type="transmembrane region" description="Helical" evidence="1">
    <location>
        <begin position="129"/>
        <end position="149"/>
    </location>
</feature>
<protein>
    <submittedName>
        <fullName evidence="2">Uncharacterized protein</fullName>
    </submittedName>
</protein>
<feature type="transmembrane region" description="Helical" evidence="1">
    <location>
        <begin position="161"/>
        <end position="178"/>
    </location>
</feature>
<dbReference type="Proteomes" id="UP000248044">
    <property type="component" value="Chromosome"/>
</dbReference>
<evidence type="ECO:0000313" key="2">
    <source>
        <dbReference type="EMBL" id="AWR95563.1"/>
    </source>
</evidence>
<feature type="transmembrane region" description="Helical" evidence="1">
    <location>
        <begin position="278"/>
        <end position="296"/>
    </location>
</feature>
<sequence length="323" mass="36589">MISSLVLAYIIYVIFMTVLLSIALELGIKGNNFSFIIMILTYVNTAIFLVLFSGTYALIAISISIILIIIPIVIKNLGFNMSSYIVFLISNELIMSLLYYVILRGFGNSIIALNFYGTDIPTVTVNSPIQIIYALIELSNSFMFFLMIFPEIIYFSYRTKNPYSLFLSSLALGGPNIASEMTHSILPLPYDPIKEASILATILSLFFSIYLSFKFFKRELSLDKYIIFIIVDLSLSLSSVYYSLTINEIPYGIITLISIYLSLSGLKINIRHFPNIQLSLMIPQLLWGFSIAVWYNLIQFEYILGISLALLYGLSQYVMIKLT</sequence>
<dbReference type="EMBL" id="CP029289">
    <property type="protein sequence ID" value="AWR95563.1"/>
    <property type="molecule type" value="Genomic_DNA"/>
</dbReference>
<feature type="transmembrane region" description="Helical" evidence="1">
    <location>
        <begin position="225"/>
        <end position="243"/>
    </location>
</feature>
<feature type="transmembrane region" description="Helical" evidence="1">
    <location>
        <begin position="58"/>
        <end position="77"/>
    </location>
</feature>
<keyword evidence="1" id="KW-1133">Transmembrane helix</keyword>
<dbReference type="AlphaFoldDB" id="A0A2U9IHP1"/>
<keyword evidence="3" id="KW-1185">Reference proteome</keyword>
<organism evidence="2 3">
    <name type="scientific">Acidianus brierleyi</name>
    <dbReference type="NCBI Taxonomy" id="41673"/>
    <lineage>
        <taxon>Archaea</taxon>
        <taxon>Thermoproteota</taxon>
        <taxon>Thermoprotei</taxon>
        <taxon>Sulfolobales</taxon>
        <taxon>Sulfolobaceae</taxon>
        <taxon>Acidianus</taxon>
    </lineage>
</organism>
<evidence type="ECO:0000256" key="1">
    <source>
        <dbReference type="SAM" id="Phobius"/>
    </source>
</evidence>
<dbReference type="OrthoDB" id="44226at2157"/>
<feature type="transmembrane region" description="Helical" evidence="1">
    <location>
        <begin position="302"/>
        <end position="320"/>
    </location>
</feature>
<feature type="transmembrane region" description="Helical" evidence="1">
    <location>
        <begin position="33"/>
        <end position="52"/>
    </location>
</feature>
<proteinExistence type="predicted"/>
<dbReference type="KEGG" id="abri:DFR85_14165"/>
<evidence type="ECO:0000313" key="3">
    <source>
        <dbReference type="Proteomes" id="UP000248044"/>
    </source>
</evidence>
<feature type="transmembrane region" description="Helical" evidence="1">
    <location>
        <begin position="249"/>
        <end position="266"/>
    </location>
</feature>
<gene>
    <name evidence="2" type="ORF">DFR85_14165</name>
</gene>
<keyword evidence="1" id="KW-0472">Membrane</keyword>
<feature type="transmembrane region" description="Helical" evidence="1">
    <location>
        <begin position="198"/>
        <end position="216"/>
    </location>
</feature>
<keyword evidence="1" id="KW-0812">Transmembrane</keyword>
<reference evidence="2 3" key="1">
    <citation type="submission" date="2018-05" db="EMBL/GenBank/DDBJ databases">
        <title>Complete Genome Sequences of Extremely Thermoacidophilic, Metal-Mobilizing Type-Strain Members of the Archaeal Family Sulfolobaceae: Acidianus brierleyi DSM-1651T, Acidianus sulfidivorans DSM-18786T, Metallosphaera hakonensis DSM-7519T, and Metallosphaera prunae DSM-10039T.</title>
        <authorList>
            <person name="Counts J.A."/>
            <person name="Kelly R.M."/>
        </authorList>
    </citation>
    <scope>NUCLEOTIDE SEQUENCE [LARGE SCALE GENOMIC DNA]</scope>
    <source>
        <strain evidence="2 3">DSM 1651</strain>
    </source>
</reference>
<feature type="transmembrane region" description="Helical" evidence="1">
    <location>
        <begin position="6"/>
        <end position="26"/>
    </location>
</feature>
<accession>A0A2U9IHP1</accession>
<name>A0A2U9IHP1_9CREN</name>